<evidence type="ECO:0000313" key="5">
    <source>
        <dbReference type="Proteomes" id="UP000826573"/>
    </source>
</evidence>
<dbReference type="Proteomes" id="UP000826573">
    <property type="component" value="Unassembled WGS sequence"/>
</dbReference>
<keyword evidence="1" id="KW-0175">Coiled coil</keyword>
<dbReference type="AlphaFoldDB" id="A0A9P8KQV7"/>
<organism evidence="4 5">
    <name type="scientific">Trichoderma semiorbis</name>
    <dbReference type="NCBI Taxonomy" id="1491008"/>
    <lineage>
        <taxon>Eukaryota</taxon>
        <taxon>Fungi</taxon>
        <taxon>Dikarya</taxon>
        <taxon>Ascomycota</taxon>
        <taxon>Pezizomycotina</taxon>
        <taxon>Sordariomycetes</taxon>
        <taxon>Hypocreomycetidae</taxon>
        <taxon>Hypocreales</taxon>
        <taxon>Hypocreaceae</taxon>
        <taxon>Trichoderma</taxon>
    </lineage>
</organism>
<evidence type="ECO:0000256" key="2">
    <source>
        <dbReference type="SAM" id="MobiDB-lite"/>
    </source>
</evidence>
<dbReference type="PANTHER" id="PTHR37543:SF1">
    <property type="entry name" value="CCCH ZINC FINGER DNA BINDING PROTEIN (AFU_ORTHOLOGUE AFUA_5G12760)"/>
    <property type="match status" value="1"/>
</dbReference>
<evidence type="ECO:0000259" key="3">
    <source>
        <dbReference type="Pfam" id="PF25540"/>
    </source>
</evidence>
<dbReference type="Pfam" id="PF25540">
    <property type="entry name" value="DUF7923"/>
    <property type="match status" value="1"/>
</dbReference>
<keyword evidence="5" id="KW-1185">Reference proteome</keyword>
<feature type="domain" description="DUF7923" evidence="3">
    <location>
        <begin position="78"/>
        <end position="262"/>
    </location>
</feature>
<dbReference type="EMBL" id="JAIMJC010000005">
    <property type="protein sequence ID" value="KAH0525503.1"/>
    <property type="molecule type" value="Genomic_DNA"/>
</dbReference>
<name>A0A9P8KQV7_9HYPO</name>
<feature type="compositionally biased region" description="Polar residues" evidence="2">
    <location>
        <begin position="280"/>
        <end position="294"/>
    </location>
</feature>
<accession>A0A9P8KQV7</accession>
<evidence type="ECO:0000313" key="4">
    <source>
        <dbReference type="EMBL" id="KAH0525503.1"/>
    </source>
</evidence>
<sequence>MPTMEVGLDVYRARFAGVETDLGKQVTQGLELIKELLEKLDRTETQLTKTQLDLESETETRRRLQKEAQENKEWKKRQERRPFMVALIDADADGYVFRDSFLTRGEKGGEDAADALFAALQHYKRGLTGLPDNMDILVRAFANVSGLGQALVRDRRLQDIDQLRAFATGFSNRQVFFDFVDVGTGKERADYKIRESVKFFVESPQCKHLVVACGHDTGYAPFLGQLIGDREVAERITLLEGSPFPAVIKNLDLKKTRFTSIFNEVVQPVVPSGPAGSAWSNVATANRPTNSEPGPSSVPVTPFHGYHNPKAQSDRLGPVLKDNKGRRVDRKLRVNDAIVERLKKGSLCFYFFLRGECLLPSCRSNHVHRELSNEEFDALWWLARQNGCFKNAKADRTGSCCSDARCIYGHKS</sequence>
<evidence type="ECO:0000256" key="1">
    <source>
        <dbReference type="SAM" id="Coils"/>
    </source>
</evidence>
<comment type="caution">
    <text evidence="4">The sequence shown here is derived from an EMBL/GenBank/DDBJ whole genome shotgun (WGS) entry which is preliminary data.</text>
</comment>
<feature type="region of interest" description="Disordered" evidence="2">
    <location>
        <begin position="280"/>
        <end position="320"/>
    </location>
</feature>
<dbReference type="InterPro" id="IPR057683">
    <property type="entry name" value="DUF7923"/>
</dbReference>
<gene>
    <name evidence="4" type="ORF">TsFJ059_007866</name>
</gene>
<proteinExistence type="predicted"/>
<feature type="coiled-coil region" evidence="1">
    <location>
        <begin position="33"/>
        <end position="77"/>
    </location>
</feature>
<reference evidence="4 5" key="1">
    <citation type="submission" date="2021-08" db="EMBL/GenBank/DDBJ databases">
        <title>The highly contiguous genome resource for Trichoderma semiorbis FJ059, a fungal antagonistic to plant pathogens.</title>
        <authorList>
            <person name="Liu T."/>
        </authorList>
    </citation>
    <scope>NUCLEOTIDE SEQUENCE [LARGE SCALE GENOMIC DNA]</scope>
    <source>
        <strain evidence="4 5">FJ059</strain>
    </source>
</reference>
<protein>
    <recommendedName>
        <fullName evidence="3">DUF7923 domain-containing protein</fullName>
    </recommendedName>
</protein>
<dbReference type="PANTHER" id="PTHR37543">
    <property type="entry name" value="CCCH ZINC FINGER DNA BINDING PROTEIN (AFU_ORTHOLOGUE AFUA_5G12760)"/>
    <property type="match status" value="1"/>
</dbReference>